<dbReference type="EMBL" id="CP036298">
    <property type="protein sequence ID" value="QDV25034.1"/>
    <property type="molecule type" value="Genomic_DNA"/>
</dbReference>
<dbReference type="SUPFAM" id="SSF54631">
    <property type="entry name" value="CBS-domain pair"/>
    <property type="match status" value="1"/>
</dbReference>
<dbReference type="Pfam" id="PF03471">
    <property type="entry name" value="CorC_HlyC"/>
    <property type="match status" value="1"/>
</dbReference>
<keyword evidence="4" id="KW-0677">Repeat</keyword>
<keyword evidence="3" id="KW-1003">Cell membrane</keyword>
<comment type="subcellular location">
    <subcellularLocation>
        <location evidence="1">Cell membrane</location>
        <topology evidence="1">Multi-pass membrane protein</topology>
    </subcellularLocation>
</comment>
<evidence type="ECO:0000256" key="4">
    <source>
        <dbReference type="ARBA" id="ARBA00022737"/>
    </source>
</evidence>
<evidence type="ECO:0000256" key="5">
    <source>
        <dbReference type="ARBA" id="ARBA00023122"/>
    </source>
</evidence>
<dbReference type="Proteomes" id="UP000318017">
    <property type="component" value="Chromosome"/>
</dbReference>
<proteinExistence type="inferred from homology"/>
<evidence type="ECO:0000313" key="9">
    <source>
        <dbReference type="EMBL" id="QDV25034.1"/>
    </source>
</evidence>
<dbReference type="PANTHER" id="PTHR22777:SF32">
    <property type="entry name" value="UPF0053 INNER MEMBRANE PROTEIN YFJD"/>
    <property type="match status" value="1"/>
</dbReference>
<evidence type="ECO:0000256" key="1">
    <source>
        <dbReference type="ARBA" id="ARBA00004651"/>
    </source>
</evidence>
<name>A0A518G8U9_9BACT</name>
<evidence type="ECO:0000313" key="10">
    <source>
        <dbReference type="Proteomes" id="UP000318017"/>
    </source>
</evidence>
<reference evidence="9 10" key="1">
    <citation type="submission" date="2019-02" db="EMBL/GenBank/DDBJ databases">
        <title>Deep-cultivation of Planctomycetes and their phenomic and genomic characterization uncovers novel biology.</title>
        <authorList>
            <person name="Wiegand S."/>
            <person name="Jogler M."/>
            <person name="Boedeker C."/>
            <person name="Pinto D."/>
            <person name="Vollmers J."/>
            <person name="Rivas-Marin E."/>
            <person name="Kohn T."/>
            <person name="Peeters S.H."/>
            <person name="Heuer A."/>
            <person name="Rast P."/>
            <person name="Oberbeckmann S."/>
            <person name="Bunk B."/>
            <person name="Jeske O."/>
            <person name="Meyerdierks A."/>
            <person name="Storesund J.E."/>
            <person name="Kallscheuer N."/>
            <person name="Luecker S."/>
            <person name="Lage O.M."/>
            <person name="Pohl T."/>
            <person name="Merkel B.J."/>
            <person name="Hornburger P."/>
            <person name="Mueller R.-W."/>
            <person name="Bruemmer F."/>
            <person name="Labrenz M."/>
            <person name="Spormann A.M."/>
            <person name="Op den Camp H."/>
            <person name="Overmann J."/>
            <person name="Amann R."/>
            <person name="Jetten M.S.M."/>
            <person name="Mascher T."/>
            <person name="Medema M.H."/>
            <person name="Devos D.P."/>
            <person name="Kaster A.-K."/>
            <person name="Ovreas L."/>
            <person name="Rohde M."/>
            <person name="Galperin M.Y."/>
            <person name="Jogler C."/>
        </authorList>
    </citation>
    <scope>NUCLEOTIDE SEQUENCE [LARGE SCALE GENOMIC DNA]</scope>
    <source>
        <strain evidence="9 10">Q31a</strain>
    </source>
</reference>
<dbReference type="InterPro" id="IPR044751">
    <property type="entry name" value="Ion_transp-like_CBS"/>
</dbReference>
<dbReference type="InterPro" id="IPR046342">
    <property type="entry name" value="CBS_dom_sf"/>
</dbReference>
<dbReference type="FunFam" id="3.10.580.10:FF:000002">
    <property type="entry name" value="Magnesium/cobalt efflux protein CorC"/>
    <property type="match status" value="1"/>
</dbReference>
<keyword evidence="7" id="KW-0812">Transmembrane</keyword>
<sequence length="429" mass="48271">MCICWALTLLGGLGLHVLENFNGRKLEAYSRLRRQPERFGHILDNLDQASTTAQYLLLFGLVIGSLAAGAWFYTTGEVTHFDGRLSADVSPATLLMWVISWLVLLTLAGLWLPRIVVRYSSSLFLYHTWPLWYGVAVLTRPVVGLGEVFSWVGQRLSDEPDDEQFEEEMLEDEIRTMVAAGQRDGVFSQGVPEMIQGIMDLDENDVEEIMTPRSLVDAIDVDQPWEEVVRHVADCGRTRLPVYRETKDQIIGILFVKDLLSALASTNFSPGPDTLEGILRKPWFIPGNKTVDELLRVFLHNRNHMAIVVDEYQQFVGVVTIEDALEEIVGEIADELDTEEDSDLVYDEATHQIEAEGKVQIESIGKLLGIDLPESDDYDTVGGLVIHRLSEIPQVGTQVEINGILITVLKATKRMVQRVRLEIVDQVER</sequence>
<gene>
    <name evidence="9" type="primary">tlyC</name>
    <name evidence="9" type="ORF">Q31a_33560</name>
</gene>
<dbReference type="GO" id="GO:0005886">
    <property type="term" value="C:plasma membrane"/>
    <property type="evidence" value="ECO:0007669"/>
    <property type="project" value="UniProtKB-SubCell"/>
</dbReference>
<feature type="transmembrane region" description="Helical" evidence="7">
    <location>
        <begin position="94"/>
        <end position="112"/>
    </location>
</feature>
<feature type="domain" description="CBS" evidence="8">
    <location>
        <begin position="210"/>
        <end position="269"/>
    </location>
</feature>
<dbReference type="Pfam" id="PF00571">
    <property type="entry name" value="CBS"/>
    <property type="match status" value="2"/>
</dbReference>
<keyword evidence="7" id="KW-1133">Transmembrane helix</keyword>
<dbReference type="AlphaFoldDB" id="A0A518G8U9"/>
<keyword evidence="5 6" id="KW-0129">CBS domain</keyword>
<feature type="transmembrane region" description="Helical" evidence="7">
    <location>
        <begin position="132"/>
        <end position="152"/>
    </location>
</feature>
<dbReference type="SUPFAM" id="SSF56176">
    <property type="entry name" value="FAD-binding/transporter-associated domain-like"/>
    <property type="match status" value="1"/>
</dbReference>
<dbReference type="InterPro" id="IPR005170">
    <property type="entry name" value="Transptr-assoc_dom"/>
</dbReference>
<dbReference type="SMART" id="SM01091">
    <property type="entry name" value="CorC_HlyC"/>
    <property type="match status" value="1"/>
</dbReference>
<dbReference type="CDD" id="cd04590">
    <property type="entry name" value="CBS_pair_CorC_HlyC_assoc"/>
    <property type="match status" value="1"/>
</dbReference>
<organism evidence="9 10">
    <name type="scientific">Aureliella helgolandensis</name>
    <dbReference type="NCBI Taxonomy" id="2527968"/>
    <lineage>
        <taxon>Bacteria</taxon>
        <taxon>Pseudomonadati</taxon>
        <taxon>Planctomycetota</taxon>
        <taxon>Planctomycetia</taxon>
        <taxon>Pirellulales</taxon>
        <taxon>Pirellulaceae</taxon>
        <taxon>Aureliella</taxon>
    </lineage>
</organism>
<comment type="similarity">
    <text evidence="2">Belongs to the UPF0053 family.</text>
</comment>
<feature type="domain" description="CBS" evidence="8">
    <location>
        <begin position="278"/>
        <end position="335"/>
    </location>
</feature>
<dbReference type="PANTHER" id="PTHR22777">
    <property type="entry name" value="HEMOLYSIN-RELATED"/>
    <property type="match status" value="1"/>
</dbReference>
<evidence type="ECO:0000256" key="6">
    <source>
        <dbReference type="PROSITE-ProRule" id="PRU00703"/>
    </source>
</evidence>
<evidence type="ECO:0000256" key="2">
    <source>
        <dbReference type="ARBA" id="ARBA00006337"/>
    </source>
</evidence>
<keyword evidence="7" id="KW-0472">Membrane</keyword>
<dbReference type="InterPro" id="IPR036318">
    <property type="entry name" value="FAD-bd_PCMH-like_sf"/>
</dbReference>
<feature type="transmembrane region" description="Helical" evidence="7">
    <location>
        <begin position="53"/>
        <end position="73"/>
    </location>
</feature>
<dbReference type="Gene3D" id="3.30.465.10">
    <property type="match status" value="1"/>
</dbReference>
<dbReference type="InterPro" id="IPR016169">
    <property type="entry name" value="FAD-bd_PCMH_sub2"/>
</dbReference>
<dbReference type="KEGG" id="ahel:Q31a_33560"/>
<dbReference type="GO" id="GO:0050660">
    <property type="term" value="F:flavin adenine dinucleotide binding"/>
    <property type="evidence" value="ECO:0007669"/>
    <property type="project" value="InterPro"/>
</dbReference>
<dbReference type="Gene3D" id="3.10.580.10">
    <property type="entry name" value="CBS-domain"/>
    <property type="match status" value="1"/>
</dbReference>
<evidence type="ECO:0000259" key="8">
    <source>
        <dbReference type="PROSITE" id="PS51371"/>
    </source>
</evidence>
<evidence type="ECO:0000256" key="7">
    <source>
        <dbReference type="SAM" id="Phobius"/>
    </source>
</evidence>
<dbReference type="InterPro" id="IPR000644">
    <property type="entry name" value="CBS_dom"/>
</dbReference>
<evidence type="ECO:0000256" key="3">
    <source>
        <dbReference type="ARBA" id="ARBA00022475"/>
    </source>
</evidence>
<keyword evidence="10" id="KW-1185">Reference proteome</keyword>
<protein>
    <submittedName>
        <fullName evidence="9">Hemolysin C</fullName>
    </submittedName>
</protein>
<accession>A0A518G8U9</accession>
<dbReference type="PROSITE" id="PS51371">
    <property type="entry name" value="CBS"/>
    <property type="match status" value="2"/>
</dbReference>